<dbReference type="RefSeq" id="WP_057868818.1">
    <property type="nucleotide sequence ID" value="NZ_AZDX01000003.1"/>
</dbReference>
<dbReference type="STRING" id="1423759.FC92_GL001106"/>
<keyword evidence="3" id="KW-1185">Reference proteome</keyword>
<evidence type="ECO:0000256" key="1">
    <source>
        <dbReference type="ARBA" id="ARBA00023172"/>
    </source>
</evidence>
<dbReference type="PATRIC" id="fig|1423759.3.peg.1170"/>
<comment type="caution">
    <text evidence="2">The sequence shown here is derived from an EMBL/GenBank/DDBJ whole genome shotgun (WGS) entry which is preliminary data.</text>
</comment>
<dbReference type="GO" id="GO:0015074">
    <property type="term" value="P:DNA integration"/>
    <property type="evidence" value="ECO:0007669"/>
    <property type="project" value="InterPro"/>
</dbReference>
<dbReference type="InterPro" id="IPR011010">
    <property type="entry name" value="DNA_brk_join_enz"/>
</dbReference>
<sequence>MLRITSGVLPYEFHELKNNYNERLLQMKISQRFIDKFFNATTIDTDELSYSKTVEMIFGLSVLNKDIEKLVKLRLEDDSKHNDNFSIDYKFDHNLKAAFIAQRSRELENYSNVKKIIKILNQVEQFEIEKNKSILQFNFEDMLDIISYYRNNFINYMTYNNYILVINLFVDYSIKKFDELGYKLEKSWNKNKLFDSIPENEKPKSFIEADELKRIVRAIDNPQDAVIISLMMNGIKLSRIEEDDEIRNIREDDITGNTIHIRGKFERDIKLDPEALSIVHEALEQTFYSSTSKTIQTVSRTGYLLRTYGRSSKNGKMSEYGIQRRLRKIRENYSQFIADRQLTYSTIRTAGRIEFVDDLMYLNKSISLDEAMYESMVKFGDMKESSLNNKKSEDEYYRKYSLVQNYEKYKNVK</sequence>
<dbReference type="AlphaFoldDB" id="A0A0R1MK05"/>
<dbReference type="OrthoDB" id="2325255at2"/>
<protein>
    <recommendedName>
        <fullName evidence="4">Tyr recombinase domain-containing protein</fullName>
    </recommendedName>
</protein>
<organism evidence="2 3">
    <name type="scientific">Liquorilactobacillus hordei DSM 19519</name>
    <dbReference type="NCBI Taxonomy" id="1423759"/>
    <lineage>
        <taxon>Bacteria</taxon>
        <taxon>Bacillati</taxon>
        <taxon>Bacillota</taxon>
        <taxon>Bacilli</taxon>
        <taxon>Lactobacillales</taxon>
        <taxon>Lactobacillaceae</taxon>
        <taxon>Liquorilactobacillus</taxon>
    </lineage>
</organism>
<evidence type="ECO:0000313" key="3">
    <source>
        <dbReference type="Proteomes" id="UP000051448"/>
    </source>
</evidence>
<dbReference type="GO" id="GO:0003677">
    <property type="term" value="F:DNA binding"/>
    <property type="evidence" value="ECO:0007669"/>
    <property type="project" value="InterPro"/>
</dbReference>
<dbReference type="Proteomes" id="UP000051448">
    <property type="component" value="Unassembled WGS sequence"/>
</dbReference>
<dbReference type="SUPFAM" id="SSF56349">
    <property type="entry name" value="DNA breaking-rejoining enzymes"/>
    <property type="match status" value="1"/>
</dbReference>
<dbReference type="GeneID" id="98309497"/>
<dbReference type="Gene3D" id="1.10.443.10">
    <property type="entry name" value="Intergrase catalytic core"/>
    <property type="match status" value="1"/>
</dbReference>
<dbReference type="InterPro" id="IPR013762">
    <property type="entry name" value="Integrase-like_cat_sf"/>
</dbReference>
<keyword evidence="1" id="KW-0233">DNA recombination</keyword>
<reference evidence="2 3" key="1">
    <citation type="journal article" date="2015" name="Genome Announc.">
        <title>Expanding the biotechnology potential of lactobacilli through comparative genomics of 213 strains and associated genera.</title>
        <authorList>
            <person name="Sun Z."/>
            <person name="Harris H.M."/>
            <person name="McCann A."/>
            <person name="Guo C."/>
            <person name="Argimon S."/>
            <person name="Zhang W."/>
            <person name="Yang X."/>
            <person name="Jeffery I.B."/>
            <person name="Cooney J.C."/>
            <person name="Kagawa T.F."/>
            <person name="Liu W."/>
            <person name="Song Y."/>
            <person name="Salvetti E."/>
            <person name="Wrobel A."/>
            <person name="Rasinkangas P."/>
            <person name="Parkhill J."/>
            <person name="Rea M.C."/>
            <person name="O'Sullivan O."/>
            <person name="Ritari J."/>
            <person name="Douillard F.P."/>
            <person name="Paul Ross R."/>
            <person name="Yang R."/>
            <person name="Briner A.E."/>
            <person name="Felis G.E."/>
            <person name="de Vos W.M."/>
            <person name="Barrangou R."/>
            <person name="Klaenhammer T.R."/>
            <person name="Caufield P.W."/>
            <person name="Cui Y."/>
            <person name="Zhang H."/>
            <person name="O'Toole P.W."/>
        </authorList>
    </citation>
    <scope>NUCLEOTIDE SEQUENCE [LARGE SCALE GENOMIC DNA]</scope>
    <source>
        <strain evidence="2 3">DSM 19519</strain>
    </source>
</reference>
<dbReference type="EMBL" id="AZDX01000003">
    <property type="protein sequence ID" value="KRL08033.1"/>
    <property type="molecule type" value="Genomic_DNA"/>
</dbReference>
<name>A0A0R1MK05_9LACO</name>
<dbReference type="GO" id="GO:0006310">
    <property type="term" value="P:DNA recombination"/>
    <property type="evidence" value="ECO:0007669"/>
    <property type="project" value="UniProtKB-KW"/>
</dbReference>
<evidence type="ECO:0000313" key="2">
    <source>
        <dbReference type="EMBL" id="KRL08033.1"/>
    </source>
</evidence>
<accession>A0A0R1MK05</accession>
<gene>
    <name evidence="2" type="ORF">FC92_GL001106</name>
</gene>
<evidence type="ECO:0008006" key="4">
    <source>
        <dbReference type="Google" id="ProtNLM"/>
    </source>
</evidence>
<proteinExistence type="predicted"/>